<evidence type="ECO:0000256" key="1">
    <source>
        <dbReference type="ARBA" id="ARBA00007584"/>
    </source>
</evidence>
<dbReference type="GO" id="GO:0005739">
    <property type="term" value="C:mitochondrion"/>
    <property type="evidence" value="ECO:0007669"/>
    <property type="project" value="TreeGrafter"/>
</dbReference>
<accession>A0A7R9XRS2</accession>
<dbReference type="EMBL" id="HBDX01004311">
    <property type="protein sequence ID" value="CAD8222987.1"/>
    <property type="molecule type" value="Transcribed_RNA"/>
</dbReference>
<dbReference type="InterPro" id="IPR010754">
    <property type="entry name" value="OPA3-like"/>
</dbReference>
<dbReference type="Pfam" id="PF07047">
    <property type="entry name" value="OPA3"/>
    <property type="match status" value="1"/>
</dbReference>
<comment type="similarity">
    <text evidence="1">Belongs to the OPA3 family.</text>
</comment>
<evidence type="ECO:0000313" key="3">
    <source>
        <dbReference type="EMBL" id="CAD8222987.1"/>
    </source>
</evidence>
<organism evidence="3">
    <name type="scientific">Ostreococcus sp. 'lucimarinus'</name>
    <dbReference type="NCBI Taxonomy" id="242159"/>
    <lineage>
        <taxon>Eukaryota</taxon>
        <taxon>Viridiplantae</taxon>
        <taxon>Chlorophyta</taxon>
        <taxon>Mamiellophyceae</taxon>
        <taxon>Mamiellales</taxon>
        <taxon>Bathycoccaceae</taxon>
        <taxon>Ostreococcus</taxon>
    </lineage>
</organism>
<keyword evidence="2" id="KW-0175">Coiled coil</keyword>
<protein>
    <submittedName>
        <fullName evidence="3">Uncharacterized protein</fullName>
    </submittedName>
</protein>
<proteinExistence type="inferred from homology"/>
<dbReference type="GO" id="GO:0019216">
    <property type="term" value="P:regulation of lipid metabolic process"/>
    <property type="evidence" value="ECO:0007669"/>
    <property type="project" value="TreeGrafter"/>
</dbReference>
<name>A0A7R9XRS2_9CHLO</name>
<dbReference type="PANTHER" id="PTHR12499">
    <property type="entry name" value="OPTIC ATROPHY 3 PROTEIN OPA3"/>
    <property type="match status" value="1"/>
</dbReference>
<dbReference type="OMA" id="AVWWEVE"/>
<dbReference type="PANTHER" id="PTHR12499:SF0">
    <property type="entry name" value="OPTIC ATROPHY 3 PROTEIN"/>
    <property type="match status" value="1"/>
</dbReference>
<reference evidence="3" key="1">
    <citation type="submission" date="2021-01" db="EMBL/GenBank/DDBJ databases">
        <authorList>
            <person name="Corre E."/>
            <person name="Pelletier E."/>
            <person name="Niang G."/>
            <person name="Scheremetjew M."/>
            <person name="Finn R."/>
            <person name="Kale V."/>
            <person name="Holt S."/>
            <person name="Cochrane G."/>
            <person name="Meng A."/>
            <person name="Brown T."/>
            <person name="Cohen L."/>
        </authorList>
    </citation>
    <scope>NUCLEOTIDE SEQUENCE</scope>
    <source>
        <strain evidence="3">Clade-A-BCC118000</strain>
    </source>
</reference>
<dbReference type="AlphaFoldDB" id="A0A7R9XRS2"/>
<gene>
    <name evidence="3" type="ORF">OLUC0939_LOCUS3711</name>
</gene>
<evidence type="ECO:0000256" key="2">
    <source>
        <dbReference type="ARBA" id="ARBA00023054"/>
    </source>
</evidence>
<sequence length="180" mass="19613">MALYIKAFTLIVKTASKPLAKRLRTAMEESPTARAYAIESARATAKWMAFLARDDAASGAVSGEPGTTSRKARNEAKRAMAKANMSEDAALQAASEFVGEAFVFAVAGGAVWWEVEKSNAKDEKRREDAANERAQLCDIIDTQHRTMVDMSALIEELFEYKKSSSETIAAMQAGRRAAAR</sequence>